<accession>A0AAJ8BAS7</accession>
<feature type="region of interest" description="Disordered" evidence="6">
    <location>
        <begin position="294"/>
        <end position="317"/>
    </location>
</feature>
<dbReference type="PROSITE" id="PS51805">
    <property type="entry name" value="EPHD"/>
    <property type="match status" value="1"/>
</dbReference>
<keyword evidence="5" id="KW-0539">Nucleus</keyword>
<dbReference type="CTD" id="51131"/>
<feature type="compositionally biased region" description="Polar residues" evidence="6">
    <location>
        <begin position="416"/>
        <end position="425"/>
    </location>
</feature>
<proteinExistence type="predicted"/>
<feature type="domain" description="PHD-type" evidence="7">
    <location>
        <begin position="6"/>
        <end position="124"/>
    </location>
</feature>
<feature type="compositionally biased region" description="Basic and acidic residues" evidence="6">
    <location>
        <begin position="306"/>
        <end position="317"/>
    </location>
</feature>
<evidence type="ECO:0000256" key="5">
    <source>
        <dbReference type="ARBA" id="ARBA00023242"/>
    </source>
</evidence>
<dbReference type="InterPro" id="IPR013083">
    <property type="entry name" value="Znf_RING/FYVE/PHD"/>
</dbReference>
<sequence>MNHRPKVCCVLCQRSEETEITGALSTKDEVTAHQNCLLFSSGIYCQNSPEFDDLFGFSVEDVMKEVKRGGKLTCNKCKRKGATAGCEVGRCKKSYHYPCAIQEGAKAIEEPGEGKYELLCFKHYQQQQPRDSDSVNGLKAETSKNHNGAGSSKVYCLACENTEGKISLEYLSNGVIMLYCDKHTPSSYKRNASGDSTVSGLPVCSSDSNSSSSTTRLSKRRLNFSDIQEETPSKRKRRIIDDSSDSDENVPNIECAPLESDFEENANSVPEHQVYPSSLSFTLLLFLTVGQFSRKGSGRPTASTSDESRGSNKDEDETLIHSDAESESLLLPVKIGTQFQSSPTRGSERSPQTVLAAHLKVPLVKVVVEERGIGSKPEQSPVHSPDQHTAGPSAPQQNTTRTPPSPSPDQSKRHNATGSPLCSNLAISPPQPDTICVSLISSSPSPVAPPFDPEPSFDSPSFWKSCNAAGCTQAIFTDFINEMNDISSRIQSDQASQEDYDLALKVMAASGKLAELVAKQQKELQQKQMELTKAAAAMKEVFSALRR</sequence>
<feature type="region of interest" description="Disordered" evidence="6">
    <location>
        <begin position="129"/>
        <end position="149"/>
    </location>
</feature>
<organism evidence="8 9">
    <name type="scientific">Lates calcarifer</name>
    <name type="common">Barramundi</name>
    <name type="synonym">Holocentrus calcarifer</name>
    <dbReference type="NCBI Taxonomy" id="8187"/>
    <lineage>
        <taxon>Eukaryota</taxon>
        <taxon>Metazoa</taxon>
        <taxon>Chordata</taxon>
        <taxon>Craniata</taxon>
        <taxon>Vertebrata</taxon>
        <taxon>Euteleostomi</taxon>
        <taxon>Actinopterygii</taxon>
        <taxon>Neopterygii</taxon>
        <taxon>Teleostei</taxon>
        <taxon>Neoteleostei</taxon>
        <taxon>Acanthomorphata</taxon>
        <taxon>Carangaria</taxon>
        <taxon>Carangaria incertae sedis</taxon>
        <taxon>Centropomidae</taxon>
        <taxon>Lates</taxon>
    </lineage>
</organism>
<evidence type="ECO:0000259" key="7">
    <source>
        <dbReference type="PROSITE" id="PS51805"/>
    </source>
</evidence>
<dbReference type="GeneID" id="108901283"/>
<evidence type="ECO:0000313" key="8">
    <source>
        <dbReference type="Proteomes" id="UP000694890"/>
    </source>
</evidence>
<feature type="region of interest" description="Disordered" evidence="6">
    <location>
        <begin position="372"/>
        <end position="425"/>
    </location>
</feature>
<dbReference type="SMART" id="SM00249">
    <property type="entry name" value="PHD"/>
    <property type="match status" value="1"/>
</dbReference>
<dbReference type="KEGG" id="lcf:108901283"/>
<reference evidence="9" key="1">
    <citation type="submission" date="2025-08" db="UniProtKB">
        <authorList>
            <consortium name="RefSeq"/>
        </authorList>
    </citation>
    <scope>IDENTIFICATION</scope>
    <source>
        <tissue evidence="9">Brain</tissue>
    </source>
</reference>
<dbReference type="InterPro" id="IPR051188">
    <property type="entry name" value="PHD-type_Zinc_Finger"/>
</dbReference>
<evidence type="ECO:0000313" key="9">
    <source>
        <dbReference type="RefSeq" id="XP_050929110.1"/>
    </source>
</evidence>
<dbReference type="RefSeq" id="XP_050929110.1">
    <property type="nucleotide sequence ID" value="XM_051073153.1"/>
</dbReference>
<name>A0AAJ8BAS7_LATCA</name>
<evidence type="ECO:0000256" key="3">
    <source>
        <dbReference type="ARBA" id="ARBA00022771"/>
    </source>
</evidence>
<comment type="subcellular location">
    <subcellularLocation>
        <location evidence="1">Nucleus</location>
    </subcellularLocation>
</comment>
<dbReference type="GO" id="GO:0008270">
    <property type="term" value="F:zinc ion binding"/>
    <property type="evidence" value="ECO:0007669"/>
    <property type="project" value="UniProtKB-KW"/>
</dbReference>
<dbReference type="PANTHER" id="PTHR12420:SF4">
    <property type="entry name" value="PHD FINGER PROTEIN 11"/>
    <property type="match status" value="1"/>
</dbReference>
<evidence type="ECO:0000256" key="2">
    <source>
        <dbReference type="ARBA" id="ARBA00022723"/>
    </source>
</evidence>
<evidence type="ECO:0000256" key="6">
    <source>
        <dbReference type="SAM" id="MobiDB-lite"/>
    </source>
</evidence>
<dbReference type="InterPro" id="IPR001965">
    <property type="entry name" value="Znf_PHD"/>
</dbReference>
<keyword evidence="3" id="KW-0863">Zinc-finger</keyword>
<dbReference type="PANTHER" id="PTHR12420">
    <property type="entry name" value="PHD FINGER PROTEIN"/>
    <property type="match status" value="1"/>
</dbReference>
<dbReference type="Proteomes" id="UP000694890">
    <property type="component" value="Linkage group LG1"/>
</dbReference>
<gene>
    <name evidence="9" type="primary">phf11</name>
</gene>
<dbReference type="Gene3D" id="3.30.40.10">
    <property type="entry name" value="Zinc/RING finger domain, C3HC4 (zinc finger)"/>
    <property type="match status" value="1"/>
</dbReference>
<evidence type="ECO:0000256" key="4">
    <source>
        <dbReference type="ARBA" id="ARBA00022833"/>
    </source>
</evidence>
<dbReference type="InterPro" id="IPR034732">
    <property type="entry name" value="EPHD"/>
</dbReference>
<protein>
    <submittedName>
        <fullName evidence="9">Uncharacterized protein phf11</fullName>
    </submittedName>
</protein>
<dbReference type="AlphaFoldDB" id="A0AAJ8BAS7"/>
<feature type="region of interest" description="Disordered" evidence="6">
    <location>
        <begin position="191"/>
        <end position="253"/>
    </location>
</feature>
<dbReference type="GO" id="GO:0005634">
    <property type="term" value="C:nucleus"/>
    <property type="evidence" value="ECO:0007669"/>
    <property type="project" value="UniProtKB-SubCell"/>
</dbReference>
<keyword evidence="2" id="KW-0479">Metal-binding</keyword>
<dbReference type="Pfam" id="PF13771">
    <property type="entry name" value="zf-HC5HC2H"/>
    <property type="match status" value="1"/>
</dbReference>
<evidence type="ECO:0000256" key="1">
    <source>
        <dbReference type="ARBA" id="ARBA00004123"/>
    </source>
</evidence>
<feature type="compositionally biased region" description="Low complexity" evidence="6">
    <location>
        <begin position="205"/>
        <end position="216"/>
    </location>
</feature>
<keyword evidence="4" id="KW-0862">Zinc</keyword>